<dbReference type="InterPro" id="IPR014730">
    <property type="entry name" value="ETF_a/b_N"/>
</dbReference>
<reference evidence="6 7" key="1">
    <citation type="submission" date="2023-04" db="EMBL/GenBank/DDBJ databases">
        <title>Funneling lignin-derived compounds into biodiesel using alkali-halophilic Citricoccus sp. P2.</title>
        <authorList>
            <person name="Luo C.-B."/>
        </authorList>
    </citation>
    <scope>NUCLEOTIDE SEQUENCE [LARGE SCALE GENOMIC DNA]</scope>
    <source>
        <strain evidence="6 7">P2</strain>
    </source>
</reference>
<dbReference type="Gene3D" id="3.40.50.1220">
    <property type="entry name" value="TPP-binding domain"/>
    <property type="match status" value="1"/>
</dbReference>
<dbReference type="PANTHER" id="PTHR43153">
    <property type="entry name" value="ELECTRON TRANSFER FLAVOPROTEIN ALPHA"/>
    <property type="match status" value="1"/>
</dbReference>
<dbReference type="InterPro" id="IPR029035">
    <property type="entry name" value="DHS-like_NAD/FAD-binding_dom"/>
</dbReference>
<dbReference type="SUPFAM" id="SSF52402">
    <property type="entry name" value="Adenine nucleotide alpha hydrolases-like"/>
    <property type="match status" value="1"/>
</dbReference>
<proteinExistence type="inferred from homology"/>
<dbReference type="Pfam" id="PF00766">
    <property type="entry name" value="ETF_alpha"/>
    <property type="match status" value="1"/>
</dbReference>
<comment type="similarity">
    <text evidence="2">Belongs to the ETF alpha-subunit/FixB family.</text>
</comment>
<evidence type="ECO:0000256" key="1">
    <source>
        <dbReference type="ARBA" id="ARBA00001974"/>
    </source>
</evidence>
<dbReference type="InterPro" id="IPR014729">
    <property type="entry name" value="Rossmann-like_a/b/a_fold"/>
</dbReference>
<evidence type="ECO:0000256" key="3">
    <source>
        <dbReference type="ARBA" id="ARBA00011355"/>
    </source>
</evidence>
<dbReference type="PANTHER" id="PTHR43153:SF1">
    <property type="entry name" value="ELECTRON TRANSFER FLAVOPROTEIN SUBUNIT ALPHA, MITOCHONDRIAL"/>
    <property type="match status" value="1"/>
</dbReference>
<dbReference type="InterPro" id="IPR001308">
    <property type="entry name" value="ETF_a/FixB"/>
</dbReference>
<dbReference type="RefSeq" id="WP_278158386.1">
    <property type="nucleotide sequence ID" value="NZ_CP121252.1"/>
</dbReference>
<comment type="function">
    <text evidence="4">The electron transfer flavoprotein serves as a specific electron acceptor for other dehydrogenases. It transfers the electrons to the main respiratory chain via ETF-ubiquinone oxidoreductase (ETF dehydrogenase).</text>
</comment>
<evidence type="ECO:0000313" key="6">
    <source>
        <dbReference type="EMBL" id="WFP17105.1"/>
    </source>
</evidence>
<dbReference type="PIRSF" id="PIRSF000089">
    <property type="entry name" value="Electra_flavoP_a"/>
    <property type="match status" value="1"/>
</dbReference>
<evidence type="ECO:0000256" key="2">
    <source>
        <dbReference type="ARBA" id="ARBA00005817"/>
    </source>
</evidence>
<organism evidence="6 7">
    <name type="scientific">Citricoccus muralis</name>
    <dbReference type="NCBI Taxonomy" id="169134"/>
    <lineage>
        <taxon>Bacteria</taxon>
        <taxon>Bacillati</taxon>
        <taxon>Actinomycetota</taxon>
        <taxon>Actinomycetes</taxon>
        <taxon>Micrococcales</taxon>
        <taxon>Micrococcaceae</taxon>
        <taxon>Citricoccus</taxon>
    </lineage>
</organism>
<dbReference type="EMBL" id="CP121252">
    <property type="protein sequence ID" value="WFP17105.1"/>
    <property type="molecule type" value="Genomic_DNA"/>
</dbReference>
<sequence>MTQPTPTIVVGVETDAAGQIHPSAAELLGAASALGETTAIAVALPGGADEMARQLGRAGAASVVILEDATLAETFGTPLLEALSEAVAGFAPDAVLLAATTVSSAVAGRLAVRVDGAVCADAVHVGLQDGEIVAGHSVFGGDYETVSTVDGGPRVITVRLGAVETRADAVAEPSVQVLEAAAPQSVAGARIEAWKSAESRGDRPELRSARTVVAGGRGLGSRDGFGLAEQLADEFEGAVGATRDAVDDEFAPASAQVGQTGVTVSPDLYIGLGVSGAIQHRSGMQTARTIVAINTDEDAPIFEIADFGVVGDVFTVVPALLDELRSRG</sequence>
<comment type="subunit">
    <text evidence="3">Heterodimer of an alpha and a beta subunit.</text>
</comment>
<comment type="cofactor">
    <cofactor evidence="1">
        <name>FAD</name>
        <dbReference type="ChEBI" id="CHEBI:57692"/>
    </cofactor>
</comment>
<dbReference type="InterPro" id="IPR014731">
    <property type="entry name" value="ETF_asu_C"/>
</dbReference>
<dbReference type="SMART" id="SM00893">
    <property type="entry name" value="ETF"/>
    <property type="match status" value="1"/>
</dbReference>
<evidence type="ECO:0000313" key="7">
    <source>
        <dbReference type="Proteomes" id="UP001219037"/>
    </source>
</evidence>
<gene>
    <name evidence="6" type="ORF">P8192_02980</name>
</gene>
<accession>A0ABY8H7I4</accession>
<feature type="domain" description="Electron transfer flavoprotein alpha/beta-subunit N-terminal" evidence="5">
    <location>
        <begin position="9"/>
        <end position="191"/>
    </location>
</feature>
<keyword evidence="7" id="KW-1185">Reference proteome</keyword>
<evidence type="ECO:0000256" key="4">
    <source>
        <dbReference type="ARBA" id="ARBA00025649"/>
    </source>
</evidence>
<evidence type="ECO:0000259" key="5">
    <source>
        <dbReference type="SMART" id="SM00893"/>
    </source>
</evidence>
<name>A0ABY8H7I4_9MICC</name>
<protein>
    <submittedName>
        <fullName evidence="6">Electron transfer flavoprotein subunit alpha/FixB family protein</fullName>
    </submittedName>
</protein>
<dbReference type="Pfam" id="PF01012">
    <property type="entry name" value="ETF"/>
    <property type="match status" value="1"/>
</dbReference>
<dbReference type="Gene3D" id="3.40.50.620">
    <property type="entry name" value="HUPs"/>
    <property type="match status" value="1"/>
</dbReference>
<dbReference type="Proteomes" id="UP001219037">
    <property type="component" value="Chromosome"/>
</dbReference>
<dbReference type="SUPFAM" id="SSF52467">
    <property type="entry name" value="DHS-like NAD/FAD-binding domain"/>
    <property type="match status" value="1"/>
</dbReference>